<feature type="chain" id="PRO_5037732406" evidence="1">
    <location>
        <begin position="25"/>
        <end position="538"/>
    </location>
</feature>
<accession>A0A918PC05</accession>
<feature type="signal peptide" evidence="1">
    <location>
        <begin position="1"/>
        <end position="24"/>
    </location>
</feature>
<name>A0A918PC05_9SPHN</name>
<comment type="caution">
    <text evidence="2">The sequence shown here is derived from an EMBL/GenBank/DDBJ whole genome shotgun (WGS) entry which is preliminary data.</text>
</comment>
<evidence type="ECO:0000313" key="3">
    <source>
        <dbReference type="Proteomes" id="UP000648075"/>
    </source>
</evidence>
<proteinExistence type="predicted"/>
<dbReference type="RefSeq" id="WP_189620135.1">
    <property type="nucleotide sequence ID" value="NZ_BMZA01000002.1"/>
</dbReference>
<keyword evidence="1" id="KW-0732">Signal</keyword>
<sequence length="538" mass="58188">MKNSITRFAVGMMAISANSSIALAQQVDSVTAPNSPGRVYVRMQFDNANDSGSLDVPFDSSFVAKDAGLDLLHLLDIPDIYGFDGTNDVGTFSLVTATTNILGTQVQARYIEGVLAVGQNGQPNAISGDVITDAQGEFVDFEGVGRLSITVPCLSGDRVPVRTTNAAGQQVVNFDGWRAVDQDGVYTAAPAGVSQAAFDNIESDYQDPYSVVFIGLDPNNAAELAFAKYEQFLDANSSQAPNDPQTGVAWGYRGSQQFSSSQMLKGIYGCSVSKAGVNPLVGNADSLQQQMVEQALDFTLPTFGVDEAPWGLGLRIGRVNKQGAVGTQYDARINRAFRLSEGSRALLILDVPVSYSDVKGVRTLRVSGAMALRYPVSRRWSLEPRVGFGYVNAYDQGLEGQVMTGSLSSLYMLDNIGRGSLTIGNMVGYTKVIKAELYGYDVGNRTNNVVFRNGFAYDLPLSGVRVGKRQSSVRASYAFTKYVGDELYTENIHEATLSMGVRTRETDTRSSEELFRFGLIGKLANNYKSGHLFIGYRF</sequence>
<dbReference type="AlphaFoldDB" id="A0A918PC05"/>
<protein>
    <submittedName>
        <fullName evidence="2">Uncharacterized protein</fullName>
    </submittedName>
</protein>
<gene>
    <name evidence="2" type="ORF">GCM10011614_11340</name>
</gene>
<dbReference type="Proteomes" id="UP000648075">
    <property type="component" value="Unassembled WGS sequence"/>
</dbReference>
<organism evidence="2 3">
    <name type="scientific">Novosphingobium colocasiae</name>
    <dbReference type="NCBI Taxonomy" id="1256513"/>
    <lineage>
        <taxon>Bacteria</taxon>
        <taxon>Pseudomonadati</taxon>
        <taxon>Pseudomonadota</taxon>
        <taxon>Alphaproteobacteria</taxon>
        <taxon>Sphingomonadales</taxon>
        <taxon>Sphingomonadaceae</taxon>
        <taxon>Novosphingobium</taxon>
    </lineage>
</organism>
<reference evidence="2" key="2">
    <citation type="submission" date="2020-09" db="EMBL/GenBank/DDBJ databases">
        <authorList>
            <person name="Sun Q."/>
            <person name="Kim S."/>
        </authorList>
    </citation>
    <scope>NUCLEOTIDE SEQUENCE</scope>
    <source>
        <strain evidence="2">KCTC 32255</strain>
    </source>
</reference>
<evidence type="ECO:0000256" key="1">
    <source>
        <dbReference type="SAM" id="SignalP"/>
    </source>
</evidence>
<keyword evidence="3" id="KW-1185">Reference proteome</keyword>
<evidence type="ECO:0000313" key="2">
    <source>
        <dbReference type="EMBL" id="GGY97937.1"/>
    </source>
</evidence>
<reference evidence="2" key="1">
    <citation type="journal article" date="2014" name="Int. J. Syst. Evol. Microbiol.">
        <title>Complete genome sequence of Corynebacterium casei LMG S-19264T (=DSM 44701T), isolated from a smear-ripened cheese.</title>
        <authorList>
            <consortium name="US DOE Joint Genome Institute (JGI-PGF)"/>
            <person name="Walter F."/>
            <person name="Albersmeier A."/>
            <person name="Kalinowski J."/>
            <person name="Ruckert C."/>
        </authorList>
    </citation>
    <scope>NUCLEOTIDE SEQUENCE</scope>
    <source>
        <strain evidence="2">KCTC 32255</strain>
    </source>
</reference>
<dbReference type="EMBL" id="BMZA01000002">
    <property type="protein sequence ID" value="GGY97937.1"/>
    <property type="molecule type" value="Genomic_DNA"/>
</dbReference>